<protein>
    <submittedName>
        <fullName evidence="1">Uncharacterized protein</fullName>
    </submittedName>
</protein>
<comment type="caution">
    <text evidence="1">The sequence shown here is derived from an EMBL/GenBank/DDBJ whole genome shotgun (WGS) entry which is preliminary data.</text>
</comment>
<organism evidence="1 2">
    <name type="scientific">Paenibacillus xylanilyticus</name>
    <dbReference type="NCBI Taxonomy" id="248903"/>
    <lineage>
        <taxon>Bacteria</taxon>
        <taxon>Bacillati</taxon>
        <taxon>Bacillota</taxon>
        <taxon>Bacilli</taxon>
        <taxon>Bacillales</taxon>
        <taxon>Paenibacillaceae</taxon>
        <taxon>Paenibacillus</taxon>
    </lineage>
</organism>
<accession>A0A7Y6EU58</accession>
<keyword evidence="2" id="KW-1185">Reference proteome</keyword>
<dbReference type="RefSeq" id="WP_175394019.1">
    <property type="nucleotide sequence ID" value="NZ_JABMCB010000121.1"/>
</dbReference>
<dbReference type="Proteomes" id="UP000526125">
    <property type="component" value="Unassembled WGS sequence"/>
</dbReference>
<dbReference type="EMBL" id="JABMCB010000121">
    <property type="protein sequence ID" value="NUU74035.1"/>
    <property type="molecule type" value="Genomic_DNA"/>
</dbReference>
<name>A0A7Y6EU58_9BACL</name>
<dbReference type="AlphaFoldDB" id="A0A7Y6EU58"/>
<evidence type="ECO:0000313" key="1">
    <source>
        <dbReference type="EMBL" id="NUU74035.1"/>
    </source>
</evidence>
<proteinExistence type="predicted"/>
<reference evidence="1 2" key="1">
    <citation type="submission" date="2020-05" db="EMBL/GenBank/DDBJ databases">
        <title>Genome Sequencing of Type Strains.</title>
        <authorList>
            <person name="Lemaire J.F."/>
            <person name="Inderbitzin P."/>
            <person name="Gregorio O.A."/>
            <person name="Collins S.B."/>
            <person name="Wespe N."/>
            <person name="Knight-Connoni V."/>
        </authorList>
    </citation>
    <scope>NUCLEOTIDE SEQUENCE [LARGE SCALE GENOMIC DNA]</scope>
    <source>
        <strain evidence="1 2">LMG 21957</strain>
    </source>
</reference>
<gene>
    <name evidence="1" type="ORF">HP552_01900</name>
</gene>
<evidence type="ECO:0000313" key="2">
    <source>
        <dbReference type="Proteomes" id="UP000526125"/>
    </source>
</evidence>
<sequence>MYNKQTWLDEIPDMTKPIYDASGKQKTDPQTGRPLFELVQVGTRITSNRLNTMEGGIEAAHTLVEQLAKELGGNFVALNNGTMGLQCSTQGLKVSWTSGIAYVGGRRYQVAAGEMSLNPTQGQYLYVDTDGVVKKTTSQATAQKGLVFFYVATDTSGVISTTDHRVNISLEEILKKLKDIDIEEAVTGGASGLMTGADAKFVRVDGETKTGAQEKADAVKDYVDSRLDTSEYSEVTLQPGLQVIQGKRNAPFALSGLKGRTLVNLLGRLGGGEQLPSIDSSNAATLSVDTSTKDTGLSSYKVTANNDVANAEHYIDLTAVSVKVGSFYVAVGMVKPAANATTSILVYGTNAGEELDFVIPSDTMSVASVFSPAVVLFKATTAVKARVRLRVQNTAGEVIYTPNGEYANFDSIRLYEVNETEYAALANMPLNQIAAKYPYVDSVQPVRNPYAIRYGENLLPPFYEWGLINNKGQIISPYSYSQTEYNDGAWTNVSISVKPFTDYTLSLESIGGAKIRIVDNKTPTSLILDLTTTGGTFNSGDNSIVNVYVSGGLPGIITNPMLTIGTTAKPFKPREDVMLALQTDLYADPLTGTNADEVFEKDGCYFKLKKWQRTALDGALGYRTVQNKTDYKIIGCKFPEAAAAFNRLFVSKYNGNLLTKTATMVGPDNAYFLTSDLLDFNLSIANADSGWGDSYTPTADEIKAYFMGWRMFDSTVGGSELYNRTDGARKAWIRITDWSGRVDGVVPTTLAGIDSLGNAYTPYQLVYQLATPTVESITSEGQLTLIEGNNQVEVGTGIVLRESSKVVMSKVGTTEYYHFNNIYSGINNPFKYRVEKILNIYANGKRANGVVLKNEDAAYGKQDAHIEGKDFIKDASYTATYFMLDPSPAAPFVGSVAENEKALLSDMNDILRHNATAVSIMESAINEAVRKQNKRNVWGGL</sequence>